<evidence type="ECO:0000259" key="6">
    <source>
        <dbReference type="PROSITE" id="PS50043"/>
    </source>
</evidence>
<keyword evidence="3 8" id="KW-0238">DNA-binding</keyword>
<dbReference type="InterPro" id="IPR001789">
    <property type="entry name" value="Sig_transdc_resp-reg_receiver"/>
</dbReference>
<dbReference type="SMART" id="SM00421">
    <property type="entry name" value="HTH_LUXR"/>
    <property type="match status" value="1"/>
</dbReference>
<dbReference type="InterPro" id="IPR039420">
    <property type="entry name" value="WalR-like"/>
</dbReference>
<dbReference type="Gene3D" id="3.40.50.2300">
    <property type="match status" value="1"/>
</dbReference>
<dbReference type="Pfam" id="PF00072">
    <property type="entry name" value="Response_reg"/>
    <property type="match status" value="1"/>
</dbReference>
<keyword evidence="1 5" id="KW-0597">Phosphoprotein</keyword>
<protein>
    <submittedName>
        <fullName evidence="8">DNA-binding response regulator, NarL/FixJ family, contains REC and HTH domains</fullName>
    </submittedName>
</protein>
<dbReference type="InterPro" id="IPR011006">
    <property type="entry name" value="CheY-like_superfamily"/>
</dbReference>
<dbReference type="SUPFAM" id="SSF46894">
    <property type="entry name" value="C-terminal effector domain of the bipartite response regulators"/>
    <property type="match status" value="1"/>
</dbReference>
<dbReference type="GO" id="GO:0003677">
    <property type="term" value="F:DNA binding"/>
    <property type="evidence" value="ECO:0007669"/>
    <property type="project" value="UniProtKB-KW"/>
</dbReference>
<dbReference type="AlphaFoldDB" id="A0A1G9T7L2"/>
<gene>
    <name evidence="8" type="ORF">SAMN05421823_113111</name>
</gene>
<dbReference type="EMBL" id="FNFO01000013">
    <property type="protein sequence ID" value="SDM43612.1"/>
    <property type="molecule type" value="Genomic_DNA"/>
</dbReference>
<dbReference type="PROSITE" id="PS00622">
    <property type="entry name" value="HTH_LUXR_1"/>
    <property type="match status" value="1"/>
</dbReference>
<proteinExistence type="predicted"/>
<evidence type="ECO:0000256" key="4">
    <source>
        <dbReference type="ARBA" id="ARBA00023163"/>
    </source>
</evidence>
<evidence type="ECO:0000256" key="1">
    <source>
        <dbReference type="ARBA" id="ARBA00022553"/>
    </source>
</evidence>
<dbReference type="CDD" id="cd17535">
    <property type="entry name" value="REC_NarL-like"/>
    <property type="match status" value="1"/>
</dbReference>
<keyword evidence="2" id="KW-0805">Transcription regulation</keyword>
<feature type="domain" description="HTH luxR-type" evidence="6">
    <location>
        <begin position="142"/>
        <end position="207"/>
    </location>
</feature>
<dbReference type="GO" id="GO:0006355">
    <property type="term" value="P:regulation of DNA-templated transcription"/>
    <property type="evidence" value="ECO:0007669"/>
    <property type="project" value="InterPro"/>
</dbReference>
<evidence type="ECO:0000313" key="9">
    <source>
        <dbReference type="Proteomes" id="UP000198510"/>
    </source>
</evidence>
<accession>A0A1G9T7L2</accession>
<keyword evidence="9" id="KW-1185">Reference proteome</keyword>
<dbReference type="InterPro" id="IPR000792">
    <property type="entry name" value="Tscrpt_reg_LuxR_C"/>
</dbReference>
<dbReference type="PRINTS" id="PR00038">
    <property type="entry name" value="HTHLUXR"/>
</dbReference>
<dbReference type="InterPro" id="IPR016032">
    <property type="entry name" value="Sig_transdc_resp-reg_C-effctor"/>
</dbReference>
<evidence type="ECO:0000256" key="5">
    <source>
        <dbReference type="PROSITE-ProRule" id="PRU00169"/>
    </source>
</evidence>
<dbReference type="PANTHER" id="PTHR43214">
    <property type="entry name" value="TWO-COMPONENT RESPONSE REGULATOR"/>
    <property type="match status" value="1"/>
</dbReference>
<sequence length="209" mass="23453">MGFIKVVIADDHQLFRDGVLALLARDEDIDVVGEAATGEEALHIIALREPHVALIDLGLPERHGLDVIKLLRKRHPQVKCIALTMHDEGQYVVQAVRNGAYGYLLKNADEAELKQAIHTVFTGKKYFNAYISELMIQNMAVQGSQVKKLSQREQEVLQRVAEGKITKEIADELSVSTRTVETHRVNIMKKLDVRNTAELIKKAAQLKLI</sequence>
<dbReference type="OrthoDB" id="9797341at2"/>
<dbReference type="Pfam" id="PF00196">
    <property type="entry name" value="GerE"/>
    <property type="match status" value="1"/>
</dbReference>
<evidence type="ECO:0000313" key="8">
    <source>
        <dbReference type="EMBL" id="SDM43612.1"/>
    </source>
</evidence>
<dbReference type="InterPro" id="IPR058245">
    <property type="entry name" value="NreC/VraR/RcsB-like_REC"/>
</dbReference>
<dbReference type="PROSITE" id="PS50110">
    <property type="entry name" value="RESPONSE_REGULATORY"/>
    <property type="match status" value="1"/>
</dbReference>
<dbReference type="SMART" id="SM00448">
    <property type="entry name" value="REC"/>
    <property type="match status" value="1"/>
</dbReference>
<dbReference type="SUPFAM" id="SSF52172">
    <property type="entry name" value="CheY-like"/>
    <property type="match status" value="1"/>
</dbReference>
<evidence type="ECO:0000259" key="7">
    <source>
        <dbReference type="PROSITE" id="PS50110"/>
    </source>
</evidence>
<dbReference type="PROSITE" id="PS50043">
    <property type="entry name" value="HTH_LUXR_2"/>
    <property type="match status" value="1"/>
</dbReference>
<feature type="modified residue" description="4-aspartylphosphate" evidence="5">
    <location>
        <position position="56"/>
    </location>
</feature>
<dbReference type="STRING" id="1075417.SAMN05421823_113111"/>
<evidence type="ECO:0000256" key="2">
    <source>
        <dbReference type="ARBA" id="ARBA00023015"/>
    </source>
</evidence>
<dbReference type="RefSeq" id="WP_089687644.1">
    <property type="nucleotide sequence ID" value="NZ_FNFO01000013.1"/>
</dbReference>
<dbReference type="CDD" id="cd06170">
    <property type="entry name" value="LuxR_C_like"/>
    <property type="match status" value="1"/>
</dbReference>
<keyword evidence="4" id="KW-0804">Transcription</keyword>
<reference evidence="8 9" key="1">
    <citation type="submission" date="2016-10" db="EMBL/GenBank/DDBJ databases">
        <authorList>
            <person name="de Groot N.N."/>
        </authorList>
    </citation>
    <scope>NUCLEOTIDE SEQUENCE [LARGE SCALE GENOMIC DNA]</scope>
    <source>
        <strain evidence="8 9">DSM 25186</strain>
    </source>
</reference>
<feature type="domain" description="Response regulatory" evidence="7">
    <location>
        <begin position="5"/>
        <end position="121"/>
    </location>
</feature>
<organism evidence="8 9">
    <name type="scientific">Catalinimonas alkaloidigena</name>
    <dbReference type="NCBI Taxonomy" id="1075417"/>
    <lineage>
        <taxon>Bacteria</taxon>
        <taxon>Pseudomonadati</taxon>
        <taxon>Bacteroidota</taxon>
        <taxon>Cytophagia</taxon>
        <taxon>Cytophagales</taxon>
        <taxon>Catalimonadaceae</taxon>
        <taxon>Catalinimonas</taxon>
    </lineage>
</organism>
<name>A0A1G9T7L2_9BACT</name>
<dbReference type="GO" id="GO:0000160">
    <property type="term" value="P:phosphorelay signal transduction system"/>
    <property type="evidence" value="ECO:0007669"/>
    <property type="project" value="InterPro"/>
</dbReference>
<dbReference type="PANTHER" id="PTHR43214:SF41">
    <property type="entry name" value="NITRATE_NITRITE RESPONSE REGULATOR PROTEIN NARP"/>
    <property type="match status" value="1"/>
</dbReference>
<dbReference type="Proteomes" id="UP000198510">
    <property type="component" value="Unassembled WGS sequence"/>
</dbReference>
<evidence type="ECO:0000256" key="3">
    <source>
        <dbReference type="ARBA" id="ARBA00023125"/>
    </source>
</evidence>